<proteinExistence type="predicted"/>
<dbReference type="Proteomes" id="UP000664534">
    <property type="component" value="Unassembled WGS sequence"/>
</dbReference>
<evidence type="ECO:0000256" key="1">
    <source>
        <dbReference type="SAM" id="MobiDB-lite"/>
    </source>
</evidence>
<dbReference type="OrthoDB" id="7464126at2759"/>
<evidence type="ECO:0000313" key="2">
    <source>
        <dbReference type="EMBL" id="CAF9940346.1"/>
    </source>
</evidence>
<protein>
    <submittedName>
        <fullName evidence="2">Uncharacterized protein</fullName>
    </submittedName>
</protein>
<gene>
    <name evidence="2" type="ORF">IMSHALPRED_001991</name>
</gene>
<accession>A0A8H3J424</accession>
<dbReference type="AlphaFoldDB" id="A0A8H3J424"/>
<sequence>MGTPHRGSTLANWGGLGVDFAHVVKDVNQAIVKLLKPESEILFQLRDSFLKLVIRRAQQHRQALKIKCYFEELGMTFIGKIVTEESAIFEGYPFGSIHADHVKMTKFGYHNGLVDEAYTDVMESICIMIDHAKVFHSSARTAESSVSRQRSPLAGQGIPKIEGFPLPFGLLPDNMENVHRPMTALATWNLGQAMPSQKFKSFGPIGLPSKRARVSSNLSSLVSSSKMNEAQNAPLSLKTGPGINPRETQLEISHIVDSQNANQKLSHAGHSTG</sequence>
<feature type="region of interest" description="Disordered" evidence="1">
    <location>
        <begin position="223"/>
        <end position="245"/>
    </location>
</feature>
<name>A0A8H3J424_9LECA</name>
<keyword evidence="3" id="KW-1185">Reference proteome</keyword>
<evidence type="ECO:0000313" key="3">
    <source>
        <dbReference type="Proteomes" id="UP000664534"/>
    </source>
</evidence>
<comment type="caution">
    <text evidence="2">The sequence shown here is derived from an EMBL/GenBank/DDBJ whole genome shotgun (WGS) entry which is preliminary data.</text>
</comment>
<reference evidence="2" key="1">
    <citation type="submission" date="2021-03" db="EMBL/GenBank/DDBJ databases">
        <authorList>
            <person name="Tagirdzhanova G."/>
        </authorList>
    </citation>
    <scope>NUCLEOTIDE SEQUENCE</scope>
</reference>
<organism evidence="2 3">
    <name type="scientific">Imshaugia aleurites</name>
    <dbReference type="NCBI Taxonomy" id="172621"/>
    <lineage>
        <taxon>Eukaryota</taxon>
        <taxon>Fungi</taxon>
        <taxon>Dikarya</taxon>
        <taxon>Ascomycota</taxon>
        <taxon>Pezizomycotina</taxon>
        <taxon>Lecanoromycetes</taxon>
        <taxon>OSLEUM clade</taxon>
        <taxon>Lecanoromycetidae</taxon>
        <taxon>Lecanorales</taxon>
        <taxon>Lecanorineae</taxon>
        <taxon>Parmeliaceae</taxon>
        <taxon>Imshaugia</taxon>
    </lineage>
</organism>
<dbReference type="EMBL" id="CAJPDT010000130">
    <property type="protein sequence ID" value="CAF9940346.1"/>
    <property type="molecule type" value="Genomic_DNA"/>
</dbReference>